<feature type="active site" evidence="8">
    <location>
        <position position="200"/>
    </location>
</feature>
<dbReference type="InterPro" id="IPR036291">
    <property type="entry name" value="NAD(P)-bd_dom_sf"/>
</dbReference>
<dbReference type="AlphaFoldDB" id="A0A0H5R6D4"/>
<evidence type="ECO:0000256" key="1">
    <source>
        <dbReference type="ARBA" id="ARBA00005109"/>
    </source>
</evidence>
<dbReference type="EC" id="1.1.1.31" evidence="3 9"/>
<feature type="domain" description="6-phosphogluconate dehydrogenase NADP-binding" evidence="10">
    <location>
        <begin position="35"/>
        <end position="191"/>
    </location>
</feature>
<dbReference type="PROSITE" id="PS00895">
    <property type="entry name" value="3_HYDROXYISOBUT_DH"/>
    <property type="match status" value="1"/>
</dbReference>
<comment type="catalytic activity">
    <reaction evidence="7 9">
        <text>3-hydroxy-2-methylpropanoate + NAD(+) = 2-methyl-3-oxopropanoate + NADH + H(+)</text>
        <dbReference type="Rhea" id="RHEA:17681"/>
        <dbReference type="ChEBI" id="CHEBI:11805"/>
        <dbReference type="ChEBI" id="CHEBI:15378"/>
        <dbReference type="ChEBI" id="CHEBI:57540"/>
        <dbReference type="ChEBI" id="CHEBI:57700"/>
        <dbReference type="ChEBI" id="CHEBI:57945"/>
        <dbReference type="EC" id="1.1.1.31"/>
    </reaction>
</comment>
<accession>A0A0H5R6D4</accession>
<dbReference type="EMBL" id="HACM01009266">
    <property type="protein sequence ID" value="CRZ09708.1"/>
    <property type="molecule type" value="Transcribed_RNA"/>
</dbReference>
<keyword evidence="6 9" id="KW-0520">NAD</keyword>
<dbReference type="NCBIfam" id="TIGR01692">
    <property type="entry name" value="HIBADH"/>
    <property type="match status" value="1"/>
</dbReference>
<dbReference type="Pfam" id="PF14833">
    <property type="entry name" value="NAD_binding_11"/>
    <property type="match status" value="1"/>
</dbReference>
<dbReference type="GO" id="GO:0050661">
    <property type="term" value="F:NADP binding"/>
    <property type="evidence" value="ECO:0007669"/>
    <property type="project" value="InterPro"/>
</dbReference>
<dbReference type="SUPFAM" id="SSF48179">
    <property type="entry name" value="6-phosphogluconate dehydrogenase C-terminal domain-like"/>
    <property type="match status" value="1"/>
</dbReference>
<evidence type="ECO:0000256" key="8">
    <source>
        <dbReference type="PIRSR" id="PIRSR000103-1"/>
    </source>
</evidence>
<dbReference type="InterPro" id="IPR008927">
    <property type="entry name" value="6-PGluconate_DH-like_C_sf"/>
</dbReference>
<dbReference type="InterPro" id="IPR011548">
    <property type="entry name" value="HIBADH"/>
</dbReference>
<reference evidence="12" key="1">
    <citation type="submission" date="2015-04" db="EMBL/GenBank/DDBJ databases">
        <title>The genome sequence of the plant pathogenic Rhizarian Plasmodiophora brassicae reveals insights in its biotrophic life cycle and the origin of chitin synthesis.</title>
        <authorList>
            <person name="Schwelm A."/>
            <person name="Fogelqvist J."/>
            <person name="Knaust A."/>
            <person name="Julke S."/>
            <person name="Lilja T."/>
            <person name="Dhandapani V."/>
            <person name="Bonilla-Rosso G."/>
            <person name="Karlsson M."/>
            <person name="Shevchenko A."/>
            <person name="Choi S.R."/>
            <person name="Kim H.G."/>
            <person name="Park J.Y."/>
            <person name="Lim Y.P."/>
            <person name="Ludwig-Muller J."/>
            <person name="Dixelius C."/>
        </authorList>
    </citation>
    <scope>NUCLEOTIDE SEQUENCE</scope>
    <source>
        <tissue evidence="12">Potato root galls</tissue>
    </source>
</reference>
<evidence type="ECO:0000313" key="12">
    <source>
        <dbReference type="EMBL" id="CRZ09708.1"/>
    </source>
</evidence>
<dbReference type="Gene3D" id="3.40.50.720">
    <property type="entry name" value="NAD(P)-binding Rossmann-like Domain"/>
    <property type="match status" value="1"/>
</dbReference>
<dbReference type="GO" id="GO:0008442">
    <property type="term" value="F:3-hydroxyisobutyrate dehydrogenase activity"/>
    <property type="evidence" value="ECO:0007669"/>
    <property type="project" value="UniProtKB-EC"/>
</dbReference>
<comment type="pathway">
    <text evidence="1 9">Amino-acid degradation; L-valine degradation.</text>
</comment>
<feature type="domain" description="3-hydroxyisobutyrate dehydrogenase-like NAD-binding" evidence="11">
    <location>
        <begin position="194"/>
        <end position="319"/>
    </location>
</feature>
<dbReference type="PIRSF" id="PIRSF000103">
    <property type="entry name" value="HIBADH"/>
    <property type="match status" value="1"/>
</dbReference>
<name>A0A0H5R6D4_9EUKA</name>
<dbReference type="PANTHER" id="PTHR22981:SF7">
    <property type="entry name" value="3-HYDROXYISOBUTYRATE DEHYDROGENASE, MITOCHONDRIAL"/>
    <property type="match status" value="1"/>
</dbReference>
<dbReference type="UniPathway" id="UPA00362"/>
<dbReference type="Gene3D" id="1.10.1040.10">
    <property type="entry name" value="N-(1-d-carboxylethyl)-l-norvaline Dehydrogenase, domain 2"/>
    <property type="match status" value="1"/>
</dbReference>
<dbReference type="InterPro" id="IPR002204">
    <property type="entry name" value="3-OH-isobutyrate_DH-rel_CS"/>
</dbReference>
<dbReference type="FunFam" id="1.10.1040.10:FF:000006">
    <property type="entry name" value="3-hydroxyisobutyrate dehydrogenase"/>
    <property type="match status" value="1"/>
</dbReference>
<evidence type="ECO:0000256" key="7">
    <source>
        <dbReference type="ARBA" id="ARBA00049197"/>
    </source>
</evidence>
<keyword evidence="5 9" id="KW-0560">Oxidoreductase</keyword>
<dbReference type="InterPro" id="IPR015815">
    <property type="entry name" value="HIBADH-related"/>
</dbReference>
<dbReference type="InterPro" id="IPR013328">
    <property type="entry name" value="6PGD_dom2"/>
</dbReference>
<evidence type="ECO:0000256" key="5">
    <source>
        <dbReference type="ARBA" id="ARBA00023002"/>
    </source>
</evidence>
<protein>
    <recommendedName>
        <fullName evidence="3 9">3-hydroxyisobutyrate dehydrogenase</fullName>
        <shortName evidence="9">HIBADH</shortName>
        <ecNumber evidence="3 9">1.1.1.31</ecNumber>
    </recommendedName>
</protein>
<dbReference type="InterPro" id="IPR029154">
    <property type="entry name" value="HIBADH-like_NADP-bd"/>
</dbReference>
<evidence type="ECO:0000256" key="2">
    <source>
        <dbReference type="ARBA" id="ARBA00006013"/>
    </source>
</evidence>
<dbReference type="PANTHER" id="PTHR22981">
    <property type="entry name" value="3-HYDROXYISOBUTYRATE DEHYDROGENASE-RELATED"/>
    <property type="match status" value="1"/>
</dbReference>
<organism evidence="12">
    <name type="scientific">Spongospora subterranea</name>
    <dbReference type="NCBI Taxonomy" id="70186"/>
    <lineage>
        <taxon>Eukaryota</taxon>
        <taxon>Sar</taxon>
        <taxon>Rhizaria</taxon>
        <taxon>Endomyxa</taxon>
        <taxon>Phytomyxea</taxon>
        <taxon>Plasmodiophorida</taxon>
        <taxon>Plasmodiophoridae</taxon>
        <taxon>Spongospora</taxon>
    </lineage>
</organism>
<dbReference type="SUPFAM" id="SSF51735">
    <property type="entry name" value="NAD(P)-binding Rossmann-fold domains"/>
    <property type="match status" value="1"/>
</dbReference>
<feature type="non-terminal residue" evidence="12">
    <location>
        <position position="1"/>
    </location>
</feature>
<evidence type="ECO:0000256" key="9">
    <source>
        <dbReference type="RuleBase" id="RU910714"/>
    </source>
</evidence>
<evidence type="ECO:0000259" key="10">
    <source>
        <dbReference type="Pfam" id="PF03446"/>
    </source>
</evidence>
<evidence type="ECO:0000256" key="4">
    <source>
        <dbReference type="ARBA" id="ARBA00022456"/>
    </source>
</evidence>
<evidence type="ECO:0000259" key="11">
    <source>
        <dbReference type="Pfam" id="PF14833"/>
    </source>
</evidence>
<dbReference type="GO" id="GO:0051287">
    <property type="term" value="F:NAD binding"/>
    <property type="evidence" value="ECO:0007669"/>
    <property type="project" value="InterPro"/>
</dbReference>
<sequence length="326" mass="34675">SSSTCIPYHHHIMVILTRIMTRYVQSTRLLSTAARVGFIGLGHMGGSMARNLLMAKHSVSVFDVSSSAMTDASKSGAKLAKSVKDLAKDSDVIFMMLRTPMQVIEVSNEVLEVAKPKTILIDCSTVDPTTSQTVCANAEPKGVEVLDAPVSGGVPGAVKGTLTFMVGGEVQTLDKVRFLFQSMGKNIQHCGGPGTGQVAKLTNNLILAICMIGVSEGMNLGIKLGIDGKVLSDIINTSTGRCWSSECYNPVPGIMDNVPSSMAYKGGFGCELMLKDLFLGLKSADKVGALTPLGNVARELYSTLCENGFKDKDFSIVYDHIQKAGK</sequence>
<dbReference type="GO" id="GO:0006574">
    <property type="term" value="P:L-valine catabolic process"/>
    <property type="evidence" value="ECO:0007669"/>
    <property type="project" value="UniProtKB-UniPathway"/>
</dbReference>
<proteinExistence type="inferred from homology"/>
<dbReference type="Pfam" id="PF03446">
    <property type="entry name" value="NAD_binding_2"/>
    <property type="match status" value="1"/>
</dbReference>
<dbReference type="InterPro" id="IPR006115">
    <property type="entry name" value="6PGDH_NADP-bd"/>
</dbReference>
<evidence type="ECO:0000256" key="6">
    <source>
        <dbReference type="ARBA" id="ARBA00023027"/>
    </source>
</evidence>
<evidence type="ECO:0000256" key="3">
    <source>
        <dbReference type="ARBA" id="ARBA00012991"/>
    </source>
</evidence>
<comment type="similarity">
    <text evidence="2">Belongs to the HIBADH-related family. 3-hydroxyisobutyrate dehydrogenase subfamily.</text>
</comment>
<keyword evidence="4 9" id="KW-0101">Branched-chain amino acid catabolism</keyword>